<sequence length="60" mass="6970">MLWEPEVVSERAVRLECVGNNRAEFPYATCEVRTHERHKLIAWVGIDPDAVLQMYEARAL</sequence>
<accession>A0A1F6CRS4</accession>
<evidence type="ECO:0000313" key="2">
    <source>
        <dbReference type="Proteomes" id="UP000176445"/>
    </source>
</evidence>
<protein>
    <submittedName>
        <fullName evidence="1">Uncharacterized protein</fullName>
    </submittedName>
</protein>
<dbReference type="AlphaFoldDB" id="A0A1F6CRS4"/>
<organism evidence="1 2">
    <name type="scientific">Candidatus Kaiserbacteria bacterium RIFCSPHIGHO2_01_FULL_54_36b</name>
    <dbReference type="NCBI Taxonomy" id="1798483"/>
    <lineage>
        <taxon>Bacteria</taxon>
        <taxon>Candidatus Kaiseribacteriota</taxon>
    </lineage>
</organism>
<evidence type="ECO:0000313" key="1">
    <source>
        <dbReference type="EMBL" id="OGG51889.1"/>
    </source>
</evidence>
<dbReference type="EMBL" id="MFKW01000009">
    <property type="protein sequence ID" value="OGG51889.1"/>
    <property type="molecule type" value="Genomic_DNA"/>
</dbReference>
<proteinExistence type="predicted"/>
<comment type="caution">
    <text evidence="1">The sequence shown here is derived from an EMBL/GenBank/DDBJ whole genome shotgun (WGS) entry which is preliminary data.</text>
</comment>
<gene>
    <name evidence="1" type="ORF">A2704_06765</name>
</gene>
<dbReference type="Proteomes" id="UP000176445">
    <property type="component" value="Unassembled WGS sequence"/>
</dbReference>
<name>A0A1F6CRS4_9BACT</name>
<reference evidence="1 2" key="1">
    <citation type="journal article" date="2016" name="Nat. Commun.">
        <title>Thousands of microbial genomes shed light on interconnected biogeochemical processes in an aquifer system.</title>
        <authorList>
            <person name="Anantharaman K."/>
            <person name="Brown C.T."/>
            <person name="Hug L.A."/>
            <person name="Sharon I."/>
            <person name="Castelle C.J."/>
            <person name="Probst A.J."/>
            <person name="Thomas B.C."/>
            <person name="Singh A."/>
            <person name="Wilkins M.J."/>
            <person name="Karaoz U."/>
            <person name="Brodie E.L."/>
            <person name="Williams K.H."/>
            <person name="Hubbard S.S."/>
            <person name="Banfield J.F."/>
        </authorList>
    </citation>
    <scope>NUCLEOTIDE SEQUENCE [LARGE SCALE GENOMIC DNA]</scope>
</reference>